<dbReference type="GO" id="GO:0043590">
    <property type="term" value="C:bacterial nucleoid"/>
    <property type="evidence" value="ECO:0007669"/>
    <property type="project" value="TreeGrafter"/>
</dbReference>
<evidence type="ECO:0000256" key="4">
    <source>
        <dbReference type="ARBA" id="ARBA00022490"/>
    </source>
</evidence>
<keyword evidence="5" id="KW-0233">DNA recombination</keyword>
<dbReference type="HOGENOM" id="CLU_052038_0_1_4"/>
<dbReference type="AlphaFoldDB" id="A0A060NI89"/>
<comment type="similarity">
    <text evidence="2">Belongs to the RdgC family.</text>
</comment>
<gene>
    <name evidence="6" type="ORF">SRAA_1148</name>
</gene>
<dbReference type="RefSeq" id="WP_045531424.1">
    <property type="nucleotide sequence ID" value="NZ_AP014568.1"/>
</dbReference>
<dbReference type="STRING" id="1458425.SRAA_1148"/>
<dbReference type="NCBIfam" id="NF001464">
    <property type="entry name" value="PRK00321.1-5"/>
    <property type="match status" value="1"/>
</dbReference>
<dbReference type="PANTHER" id="PTHR38103">
    <property type="entry name" value="RECOMBINATION-ASSOCIATED PROTEIN RDGC"/>
    <property type="match status" value="1"/>
</dbReference>
<name>A0A060NI89_9BURK</name>
<dbReference type="KEGG" id="cbaa:SRAA_1148"/>
<sequence>MFKQLTLYTLDPQQLPTLEAMEQALAATPFVPCLPSQEHSIGWVPPRGKANGALVESVNGQRLLRLQSESKRVPGSVVQRHLDERLVQIEAGEGRQPGRREQRQLRDEIVQQLLPMAFAQSRSVCLWIDPVHGRLALDSSSSARCDEAISTLLKSFTFLQPRPWNTQMAPQAAMTAWLSGSADDWPPHFAPGQEVELKANDEQKSVVKFTRHPLDDEQMRLHIGQGKLPTKLALDWEGRVRFVLAESGSLSKIEFLDGVFAEHGHAEDEGGFDADATIATAELSALINDLSTALGGLQV</sequence>
<evidence type="ECO:0000256" key="2">
    <source>
        <dbReference type="ARBA" id="ARBA00008657"/>
    </source>
</evidence>
<evidence type="ECO:0000256" key="3">
    <source>
        <dbReference type="ARBA" id="ARBA00022296"/>
    </source>
</evidence>
<dbReference type="NCBIfam" id="NF001463">
    <property type="entry name" value="PRK00321.1-4"/>
    <property type="match status" value="1"/>
</dbReference>
<comment type="subcellular location">
    <subcellularLocation>
        <location evidence="1">Cytoplasm</location>
        <location evidence="1">Nucleoid</location>
    </subcellularLocation>
</comment>
<dbReference type="GO" id="GO:0003690">
    <property type="term" value="F:double-stranded DNA binding"/>
    <property type="evidence" value="ECO:0007669"/>
    <property type="project" value="TreeGrafter"/>
</dbReference>
<evidence type="ECO:0000256" key="1">
    <source>
        <dbReference type="ARBA" id="ARBA00004453"/>
    </source>
</evidence>
<protein>
    <recommendedName>
        <fullName evidence="3">Recombination-associated protein RdgC</fullName>
    </recommendedName>
</protein>
<reference evidence="6 7" key="1">
    <citation type="journal article" date="2014" name="Nat. Commun.">
        <title>Physiological and genomic features of highly alkaliphilic hydrogen-utilizing Betaproteobacteria from a continental serpentinizing site.</title>
        <authorList>
            <person name="Suzuki S."/>
            <person name="Kuenen J.G."/>
            <person name="Schipper K."/>
            <person name="van der Velde S."/>
            <person name="Ishii S."/>
            <person name="Wu A."/>
            <person name="Sorokin D.Y."/>
            <person name="Tenney A."/>
            <person name="Meng X.Y."/>
            <person name="Morrill P.L."/>
            <person name="Kamagata Y."/>
            <person name="Muyzer G."/>
            <person name="Nealson K.H."/>
        </authorList>
    </citation>
    <scope>NUCLEOTIDE SEQUENCE [LARGE SCALE GENOMIC DNA]</scope>
    <source>
        <strain evidence="6 7">A1</strain>
    </source>
</reference>
<dbReference type="Proteomes" id="UP000067461">
    <property type="component" value="Chromosome"/>
</dbReference>
<proteinExistence type="inferred from homology"/>
<keyword evidence="4" id="KW-0963">Cytoplasm</keyword>
<dbReference type="GO" id="GO:0006310">
    <property type="term" value="P:DNA recombination"/>
    <property type="evidence" value="ECO:0007669"/>
    <property type="project" value="UniProtKB-KW"/>
</dbReference>
<dbReference type="Pfam" id="PF04381">
    <property type="entry name" value="RdgC"/>
    <property type="match status" value="1"/>
</dbReference>
<dbReference type="GO" id="GO:0000018">
    <property type="term" value="P:regulation of DNA recombination"/>
    <property type="evidence" value="ECO:0007669"/>
    <property type="project" value="TreeGrafter"/>
</dbReference>
<dbReference type="EMBL" id="AP014568">
    <property type="protein sequence ID" value="BAO81002.1"/>
    <property type="molecule type" value="Genomic_DNA"/>
</dbReference>
<accession>A0A060NI89</accession>
<organism evidence="6 7">
    <name type="scientific">Serpentinimonas raichei</name>
    <dbReference type="NCBI Taxonomy" id="1458425"/>
    <lineage>
        <taxon>Bacteria</taxon>
        <taxon>Pseudomonadati</taxon>
        <taxon>Pseudomonadota</taxon>
        <taxon>Betaproteobacteria</taxon>
        <taxon>Burkholderiales</taxon>
        <taxon>Comamonadaceae</taxon>
        <taxon>Serpentinimonas</taxon>
    </lineage>
</organism>
<dbReference type="PANTHER" id="PTHR38103:SF1">
    <property type="entry name" value="RECOMBINATION-ASSOCIATED PROTEIN RDGC"/>
    <property type="match status" value="1"/>
</dbReference>
<dbReference type="InterPro" id="IPR007476">
    <property type="entry name" value="RdgC"/>
</dbReference>
<evidence type="ECO:0000256" key="5">
    <source>
        <dbReference type="ARBA" id="ARBA00023172"/>
    </source>
</evidence>
<evidence type="ECO:0000313" key="7">
    <source>
        <dbReference type="Proteomes" id="UP000067461"/>
    </source>
</evidence>
<keyword evidence="7" id="KW-1185">Reference proteome</keyword>
<dbReference type="OrthoDB" id="5290530at2"/>
<evidence type="ECO:0000313" key="6">
    <source>
        <dbReference type="EMBL" id="BAO81002.1"/>
    </source>
</evidence>